<protein>
    <submittedName>
        <fullName evidence="2">Uncharacterized protein</fullName>
    </submittedName>
</protein>
<name>A0A5J4U669_9EUKA</name>
<feature type="non-terminal residue" evidence="2">
    <location>
        <position position="443"/>
    </location>
</feature>
<proteinExistence type="predicted"/>
<dbReference type="EMBL" id="SNRW01020234">
    <property type="protein sequence ID" value="KAA6365663.1"/>
    <property type="molecule type" value="Genomic_DNA"/>
</dbReference>
<accession>A0A5J4U669</accession>
<comment type="caution">
    <text evidence="2">The sequence shown here is derived from an EMBL/GenBank/DDBJ whole genome shotgun (WGS) entry which is preliminary data.</text>
</comment>
<evidence type="ECO:0000256" key="1">
    <source>
        <dbReference type="SAM" id="MobiDB-lite"/>
    </source>
</evidence>
<sequence length="443" mass="50294">MVMIHLSSVLIFQEQLRPLHPNYLMKTKFITGITSDFTILRVTVLSAISHITPGIRRSALSLLQFFLRSNIPILSDQQNNNYNRQQQHQQQSINDPHIDTLISLIGLISPQLSSELNPIPPTPSPIQKSKPYLLFIDTIQFINSSNFYKLALSPLSMTLNEKKKLSLKTNSSSSQQSKITKLTSAKKTKAHPKPYAKIMEMSKMNERLAHAQNTRMQINVHRAQIQGNIQQQQNKQSSMFTFQLPDKHKQKKNKQQSLQSFSHPIINTYNTTAAFALQSNSSNSNNSNLNNQLLIQGGDGQSGLMSEQGNVIVMSRGVVVECMERIMKYKRDNRTTKRIISVEHPAMYDYLTLKIEMSLRKLQKHDAEKKARTLSGTIAKKTLKTKEQYALLEKDGIISGKFDLHDLYQKLGHYSSQMRANALSGLTNVVRTYGNDPSFLSTY</sequence>
<organism evidence="2 3">
    <name type="scientific">Streblomastix strix</name>
    <dbReference type="NCBI Taxonomy" id="222440"/>
    <lineage>
        <taxon>Eukaryota</taxon>
        <taxon>Metamonada</taxon>
        <taxon>Preaxostyla</taxon>
        <taxon>Oxymonadida</taxon>
        <taxon>Streblomastigidae</taxon>
        <taxon>Streblomastix</taxon>
    </lineage>
</organism>
<dbReference type="OrthoDB" id="7417394at2759"/>
<evidence type="ECO:0000313" key="2">
    <source>
        <dbReference type="EMBL" id="KAA6365663.1"/>
    </source>
</evidence>
<dbReference type="Proteomes" id="UP000324800">
    <property type="component" value="Unassembled WGS sequence"/>
</dbReference>
<feature type="region of interest" description="Disordered" evidence="1">
    <location>
        <begin position="167"/>
        <end position="191"/>
    </location>
</feature>
<evidence type="ECO:0000313" key="3">
    <source>
        <dbReference type="Proteomes" id="UP000324800"/>
    </source>
</evidence>
<reference evidence="2 3" key="1">
    <citation type="submission" date="2019-03" db="EMBL/GenBank/DDBJ databases">
        <title>Single cell metagenomics reveals metabolic interactions within the superorganism composed of flagellate Streblomastix strix and complex community of Bacteroidetes bacteria on its surface.</title>
        <authorList>
            <person name="Treitli S.C."/>
            <person name="Kolisko M."/>
            <person name="Husnik F."/>
            <person name="Keeling P."/>
            <person name="Hampl V."/>
        </authorList>
    </citation>
    <scope>NUCLEOTIDE SEQUENCE [LARGE SCALE GENOMIC DNA]</scope>
    <source>
        <strain evidence="2">ST1C</strain>
    </source>
</reference>
<dbReference type="AlphaFoldDB" id="A0A5J4U669"/>
<gene>
    <name evidence="2" type="ORF">EZS28_038810</name>
</gene>
<feature type="compositionally biased region" description="Low complexity" evidence="1">
    <location>
        <begin position="167"/>
        <end position="183"/>
    </location>
</feature>